<feature type="chain" id="PRO_5024369568" description="3D domain-containing protein" evidence="1">
    <location>
        <begin position="17"/>
        <end position="150"/>
    </location>
</feature>
<evidence type="ECO:0000256" key="1">
    <source>
        <dbReference type="SAM" id="SignalP"/>
    </source>
</evidence>
<feature type="signal peptide" evidence="1">
    <location>
        <begin position="1"/>
        <end position="16"/>
    </location>
</feature>
<evidence type="ECO:0000313" key="2">
    <source>
        <dbReference type="EMBL" id="KAB0795473.1"/>
    </source>
</evidence>
<sequence>MKLLILLLVMIKYGATIFEKHKNQTFWVAECTGKSYRNVSLAAYFAANSEADTLCDIKGKKLRSLQDYLDDRSDFVTLAMDEKLGLPYGTKVCIPEFDTHYRQHVKFEVRDQGTNLKGMGYKRADVFVRSEMDSYDTTVNNKVTLVFWKE</sequence>
<evidence type="ECO:0000313" key="3">
    <source>
        <dbReference type="Proteomes" id="UP000327044"/>
    </source>
</evidence>
<comment type="caution">
    <text evidence="2">The sequence shown here is derived from an EMBL/GenBank/DDBJ whole genome shotgun (WGS) entry which is preliminary data.</text>
</comment>
<gene>
    <name evidence="2" type="ORF">PPYR_12312</name>
</gene>
<organism evidence="2 3">
    <name type="scientific">Photinus pyralis</name>
    <name type="common">Common eastern firefly</name>
    <name type="synonym">Lampyris pyralis</name>
    <dbReference type="NCBI Taxonomy" id="7054"/>
    <lineage>
        <taxon>Eukaryota</taxon>
        <taxon>Metazoa</taxon>
        <taxon>Ecdysozoa</taxon>
        <taxon>Arthropoda</taxon>
        <taxon>Hexapoda</taxon>
        <taxon>Insecta</taxon>
        <taxon>Pterygota</taxon>
        <taxon>Neoptera</taxon>
        <taxon>Endopterygota</taxon>
        <taxon>Coleoptera</taxon>
        <taxon>Polyphaga</taxon>
        <taxon>Elateriformia</taxon>
        <taxon>Elateroidea</taxon>
        <taxon>Lampyridae</taxon>
        <taxon>Lampyrinae</taxon>
        <taxon>Photinus</taxon>
    </lineage>
</organism>
<dbReference type="Proteomes" id="UP000327044">
    <property type="component" value="Unassembled WGS sequence"/>
</dbReference>
<accession>A0A5N4ADS1</accession>
<keyword evidence="1" id="KW-0732">Signal</keyword>
<protein>
    <recommendedName>
        <fullName evidence="4">3D domain-containing protein</fullName>
    </recommendedName>
</protein>
<proteinExistence type="predicted"/>
<dbReference type="AlphaFoldDB" id="A0A5N4ADS1"/>
<evidence type="ECO:0008006" key="4">
    <source>
        <dbReference type="Google" id="ProtNLM"/>
    </source>
</evidence>
<dbReference type="InParanoid" id="A0A5N4ADS1"/>
<keyword evidence="3" id="KW-1185">Reference proteome</keyword>
<name>A0A5N4ADS1_PHOPY</name>
<dbReference type="EMBL" id="VVIM01000008">
    <property type="protein sequence ID" value="KAB0795473.1"/>
    <property type="molecule type" value="Genomic_DNA"/>
</dbReference>
<reference evidence="2 3" key="1">
    <citation type="journal article" date="2018" name="Elife">
        <title>Firefly genomes illuminate parallel origins of bioluminescence in beetles.</title>
        <authorList>
            <person name="Fallon T.R."/>
            <person name="Lower S.E."/>
            <person name="Chang C.H."/>
            <person name="Bessho-Uehara M."/>
            <person name="Martin G.J."/>
            <person name="Bewick A.J."/>
            <person name="Behringer M."/>
            <person name="Debat H.J."/>
            <person name="Wong I."/>
            <person name="Day J.C."/>
            <person name="Suvorov A."/>
            <person name="Silva C.J."/>
            <person name="Stanger-Hall K.F."/>
            <person name="Hall D.W."/>
            <person name="Schmitz R.J."/>
            <person name="Nelson D.R."/>
            <person name="Lewis S.M."/>
            <person name="Shigenobu S."/>
            <person name="Bybee S.M."/>
            <person name="Larracuente A.M."/>
            <person name="Oba Y."/>
            <person name="Weng J.K."/>
        </authorList>
    </citation>
    <scope>NUCLEOTIDE SEQUENCE [LARGE SCALE GENOMIC DNA]</scope>
    <source>
        <strain evidence="2">1611_PpyrPB1</strain>
        <tissue evidence="2">Whole body</tissue>
    </source>
</reference>